<proteinExistence type="predicted"/>
<evidence type="ECO:0000259" key="1">
    <source>
        <dbReference type="Pfam" id="PF20515"/>
    </source>
</evidence>
<name>A0A9Q3H329_9BASI</name>
<protein>
    <recommendedName>
        <fullName evidence="1">Tet-like 2OG-Fe(II) oxygenase domain-containing protein</fullName>
    </recommendedName>
</protein>
<dbReference type="EMBL" id="AVOT02010406">
    <property type="protein sequence ID" value="MBW0490088.1"/>
    <property type="molecule type" value="Genomic_DNA"/>
</dbReference>
<accession>A0A9Q3H329</accession>
<dbReference type="InterPro" id="IPR046798">
    <property type="entry name" value="2OG-FeII_Oxy_6"/>
</dbReference>
<dbReference type="OrthoDB" id="2496157at2759"/>
<comment type="caution">
    <text evidence="2">The sequence shown here is derived from an EMBL/GenBank/DDBJ whole genome shotgun (WGS) entry which is preliminary data.</text>
</comment>
<reference evidence="2" key="1">
    <citation type="submission" date="2021-03" db="EMBL/GenBank/DDBJ databases">
        <title>Draft genome sequence of rust myrtle Austropuccinia psidii MF-1, a brazilian biotype.</title>
        <authorList>
            <person name="Quecine M.C."/>
            <person name="Pachon D.M.R."/>
            <person name="Bonatelli M.L."/>
            <person name="Correr F.H."/>
            <person name="Franceschini L.M."/>
            <person name="Leite T.F."/>
            <person name="Margarido G.R.A."/>
            <person name="Almeida C.A."/>
            <person name="Ferrarezi J.A."/>
            <person name="Labate C.A."/>
        </authorList>
    </citation>
    <scope>NUCLEOTIDE SEQUENCE</scope>
    <source>
        <strain evidence="2">MF-1</strain>
    </source>
</reference>
<evidence type="ECO:0000313" key="3">
    <source>
        <dbReference type="Proteomes" id="UP000765509"/>
    </source>
</evidence>
<dbReference type="Pfam" id="PF20515">
    <property type="entry name" value="2OG-FeII_Oxy_6"/>
    <property type="match status" value="1"/>
</dbReference>
<dbReference type="AlphaFoldDB" id="A0A9Q3H329"/>
<dbReference type="Proteomes" id="UP000765509">
    <property type="component" value="Unassembled WGS sequence"/>
</dbReference>
<evidence type="ECO:0000313" key="2">
    <source>
        <dbReference type="EMBL" id="MBW0490088.1"/>
    </source>
</evidence>
<organism evidence="2 3">
    <name type="scientific">Austropuccinia psidii MF-1</name>
    <dbReference type="NCBI Taxonomy" id="1389203"/>
    <lineage>
        <taxon>Eukaryota</taxon>
        <taxon>Fungi</taxon>
        <taxon>Dikarya</taxon>
        <taxon>Basidiomycota</taxon>
        <taxon>Pucciniomycotina</taxon>
        <taxon>Pucciniomycetes</taxon>
        <taxon>Pucciniales</taxon>
        <taxon>Sphaerophragmiaceae</taxon>
        <taxon>Austropuccinia</taxon>
    </lineage>
</organism>
<gene>
    <name evidence="2" type="ORF">O181_029803</name>
</gene>
<keyword evidence="3" id="KW-1185">Reference proteome</keyword>
<sequence length="132" mass="15257">MNRFKNSPHLDKNESLYAVGWWLEADKRTGQIQRDVSKRCTGGRLIFPNEHFWIDISKCHGLIQVVWASSTFVHYNDPGHENKITTLPGMSAQCSRRLAEKMWWKSHGYYGICKGTGYHIRDGDTISSQLEE</sequence>
<feature type="domain" description="Tet-like 2OG-Fe(II) oxygenase" evidence="1">
    <location>
        <begin position="1"/>
        <end position="75"/>
    </location>
</feature>